<keyword evidence="2" id="KW-0479">Metal-binding</keyword>
<dbReference type="Pfam" id="PF09360">
    <property type="entry name" value="zf-CDGSH"/>
    <property type="match status" value="1"/>
</dbReference>
<dbReference type="STRING" id="435880.SAMN04487988_103266"/>
<accession>A0A1I2RIR3</accession>
<keyword evidence="7" id="KW-1185">Reference proteome</keyword>
<evidence type="ECO:0000313" key="6">
    <source>
        <dbReference type="EMBL" id="SFG40402.1"/>
    </source>
</evidence>
<dbReference type="RefSeq" id="WP_218144127.1">
    <property type="nucleotide sequence ID" value="NZ_FOPC01000003.1"/>
</dbReference>
<gene>
    <name evidence="6" type="ORF">SAMN04487988_103266</name>
</gene>
<evidence type="ECO:0000313" key="7">
    <source>
        <dbReference type="Proteomes" id="UP000199642"/>
    </source>
</evidence>
<evidence type="ECO:0000256" key="1">
    <source>
        <dbReference type="ARBA" id="ARBA00022714"/>
    </source>
</evidence>
<dbReference type="EMBL" id="FOPC01000003">
    <property type="protein sequence ID" value="SFG40402.1"/>
    <property type="molecule type" value="Genomic_DNA"/>
</dbReference>
<dbReference type="Pfam" id="PF06902">
    <property type="entry name" value="Fer4_19"/>
    <property type="match status" value="1"/>
</dbReference>
<reference evidence="7" key="1">
    <citation type="submission" date="2016-10" db="EMBL/GenBank/DDBJ databases">
        <authorList>
            <person name="Varghese N."/>
            <person name="Submissions S."/>
        </authorList>
    </citation>
    <scope>NUCLEOTIDE SEQUENCE [LARGE SCALE GENOMIC DNA]</scope>
    <source>
        <strain evidence="7">DSM 19315</strain>
    </source>
</reference>
<proteinExistence type="predicted"/>
<evidence type="ECO:0000256" key="2">
    <source>
        <dbReference type="ARBA" id="ARBA00022723"/>
    </source>
</evidence>
<evidence type="ECO:0000256" key="3">
    <source>
        <dbReference type="ARBA" id="ARBA00023004"/>
    </source>
</evidence>
<dbReference type="InterPro" id="IPR042216">
    <property type="entry name" value="MitoNEET_CISD"/>
</dbReference>
<organism evidence="6 7">
    <name type="scientific">Algoriphagus hitonicola</name>
    <dbReference type="NCBI Taxonomy" id="435880"/>
    <lineage>
        <taxon>Bacteria</taxon>
        <taxon>Pseudomonadati</taxon>
        <taxon>Bacteroidota</taxon>
        <taxon>Cytophagia</taxon>
        <taxon>Cytophagales</taxon>
        <taxon>Cyclobacteriaceae</taxon>
        <taxon>Algoriphagus</taxon>
    </lineage>
</organism>
<feature type="domain" description="Iron-binding zinc finger CDGSH type" evidence="5">
    <location>
        <begin position="107"/>
        <end position="144"/>
    </location>
</feature>
<sequence length="145" mass="16313">MMEKGKIKKEYSNGEVVVTWEPHKCIHSENCFKGLPAVFNPNQKPWIKVEASNTDEIVEQIKKCPSGALGYYFENEIENEDKDEKSELLVEVISSGPLMVYGKIQVKMADGSTKPQYKVTAFCRCGSSENKPFCDGTHKKIAFKG</sequence>
<dbReference type="SMART" id="SM00704">
    <property type="entry name" value="ZnF_CDGSH"/>
    <property type="match status" value="1"/>
</dbReference>
<name>A0A1I2RIR3_9BACT</name>
<dbReference type="InterPro" id="IPR010693">
    <property type="entry name" value="Divergent_4Fe-4S_mono-cluster"/>
</dbReference>
<dbReference type="AlphaFoldDB" id="A0A1I2RIR3"/>
<keyword evidence="4" id="KW-0411">Iron-sulfur</keyword>
<evidence type="ECO:0000256" key="4">
    <source>
        <dbReference type="ARBA" id="ARBA00023014"/>
    </source>
</evidence>
<dbReference type="InterPro" id="IPR018967">
    <property type="entry name" value="FeS-contain_CDGSH-typ"/>
</dbReference>
<dbReference type="GO" id="GO:0046872">
    <property type="term" value="F:metal ion binding"/>
    <property type="evidence" value="ECO:0007669"/>
    <property type="project" value="UniProtKB-KW"/>
</dbReference>
<dbReference type="Gene3D" id="3.40.5.90">
    <property type="entry name" value="CDGSH iron-sulfur domain, mitoNEET-type"/>
    <property type="match status" value="1"/>
</dbReference>
<dbReference type="GO" id="GO:0051537">
    <property type="term" value="F:2 iron, 2 sulfur cluster binding"/>
    <property type="evidence" value="ECO:0007669"/>
    <property type="project" value="UniProtKB-KW"/>
</dbReference>
<protein>
    <submittedName>
        <fullName evidence="6">Uncharacterized Fe-S cluster protein YjdI</fullName>
    </submittedName>
</protein>
<keyword evidence="3" id="KW-0408">Iron</keyword>
<dbReference type="GO" id="GO:0005737">
    <property type="term" value="C:cytoplasm"/>
    <property type="evidence" value="ECO:0007669"/>
    <property type="project" value="UniProtKB-ARBA"/>
</dbReference>
<dbReference type="Proteomes" id="UP000199642">
    <property type="component" value="Unassembled WGS sequence"/>
</dbReference>
<keyword evidence="1" id="KW-0001">2Fe-2S</keyword>
<evidence type="ECO:0000259" key="5">
    <source>
        <dbReference type="SMART" id="SM00704"/>
    </source>
</evidence>